<comment type="caution">
    <text evidence="1">The sequence shown here is derived from an EMBL/GenBank/DDBJ whole genome shotgun (WGS) entry which is preliminary data.</text>
</comment>
<proteinExistence type="predicted"/>
<protein>
    <submittedName>
        <fullName evidence="1">Uncharacterized protein</fullName>
    </submittedName>
</protein>
<gene>
    <name evidence="1" type="ORF">DCAR_028667</name>
</gene>
<organism evidence="1">
    <name type="scientific">Daucus carota subsp. sativus</name>
    <name type="common">Carrot</name>
    <dbReference type="NCBI Taxonomy" id="79200"/>
    <lineage>
        <taxon>Eukaryota</taxon>
        <taxon>Viridiplantae</taxon>
        <taxon>Streptophyta</taxon>
        <taxon>Embryophyta</taxon>
        <taxon>Tracheophyta</taxon>
        <taxon>Spermatophyta</taxon>
        <taxon>Magnoliopsida</taxon>
        <taxon>eudicotyledons</taxon>
        <taxon>Gunneridae</taxon>
        <taxon>Pentapetalae</taxon>
        <taxon>asterids</taxon>
        <taxon>campanulids</taxon>
        <taxon>Apiales</taxon>
        <taxon>Apiaceae</taxon>
        <taxon>Apioideae</taxon>
        <taxon>Scandiceae</taxon>
        <taxon>Daucinae</taxon>
        <taxon>Daucus</taxon>
        <taxon>Daucus sect. Daucus</taxon>
    </lineage>
</organism>
<dbReference type="Gramene" id="KZM83911">
    <property type="protein sequence ID" value="KZM83911"/>
    <property type="gene ID" value="DCAR_028667"/>
</dbReference>
<evidence type="ECO:0000313" key="1">
    <source>
        <dbReference type="EMBL" id="KZM83911.1"/>
    </source>
</evidence>
<name>A0A175YL92_DAUCS</name>
<sequence>MQHLLYFFLCKYLKVSYNHLNLDSFPSFAREGVSGLRGMASRSVVDKRRQKKFISSSNPRTKIFIFGVWTCRRVVWPLFLSTWTTRDL</sequence>
<dbReference type="EMBL" id="LNRQ01000008">
    <property type="protein sequence ID" value="KZM83911.1"/>
    <property type="molecule type" value="Genomic_DNA"/>
</dbReference>
<accession>A0A175YL92</accession>
<dbReference type="AlphaFoldDB" id="A0A175YL92"/>
<reference evidence="1" key="1">
    <citation type="journal article" date="2016" name="Nat. Genet.">
        <title>A high-quality carrot genome assembly provides new insights into carotenoid accumulation and asterid genome evolution.</title>
        <authorList>
            <person name="Iorizzo M."/>
            <person name="Ellison S."/>
            <person name="Senalik D."/>
            <person name="Zeng P."/>
            <person name="Satapoomin P."/>
            <person name="Huang J."/>
            <person name="Bowman M."/>
            <person name="Iovene M."/>
            <person name="Sanseverino W."/>
            <person name="Cavagnaro P."/>
            <person name="Yildiz M."/>
            <person name="Macko-Podgorni A."/>
            <person name="Moranska E."/>
            <person name="Grzebelus E."/>
            <person name="Grzebelus D."/>
            <person name="Ashrafi H."/>
            <person name="Zheng Z."/>
            <person name="Cheng S."/>
            <person name="Spooner D."/>
            <person name="Van Deynze A."/>
            <person name="Simon P."/>
        </authorList>
    </citation>
    <scope>NUCLEOTIDE SEQUENCE [LARGE SCALE GENOMIC DNA]</scope>
    <source>
        <tissue evidence="1">Leaf</tissue>
    </source>
</reference>